<reference evidence="1 2" key="1">
    <citation type="submission" date="2024-10" db="EMBL/GenBank/DDBJ databases">
        <title>The Natural Products Discovery Center: Release of the First 8490 Sequenced Strains for Exploring Actinobacteria Biosynthetic Diversity.</title>
        <authorList>
            <person name="Kalkreuter E."/>
            <person name="Kautsar S.A."/>
            <person name="Yang D."/>
            <person name="Bader C.D."/>
            <person name="Teijaro C.N."/>
            <person name="Fluegel L."/>
            <person name="Davis C.M."/>
            <person name="Simpson J.R."/>
            <person name="Lauterbach L."/>
            <person name="Steele A.D."/>
            <person name="Gui C."/>
            <person name="Meng S."/>
            <person name="Li G."/>
            <person name="Viehrig K."/>
            <person name="Ye F."/>
            <person name="Su P."/>
            <person name="Kiefer A.F."/>
            <person name="Nichols A."/>
            <person name="Cepeda A.J."/>
            <person name="Yan W."/>
            <person name="Fan B."/>
            <person name="Jiang Y."/>
            <person name="Adhikari A."/>
            <person name="Zheng C.-J."/>
            <person name="Schuster L."/>
            <person name="Cowan T.M."/>
            <person name="Smanski M.J."/>
            <person name="Chevrette M.G."/>
            <person name="De Carvalho L.P.S."/>
            <person name="Shen B."/>
        </authorList>
    </citation>
    <scope>NUCLEOTIDE SEQUENCE [LARGE SCALE GENOMIC DNA]</scope>
    <source>
        <strain evidence="1 2">NPDC015755</strain>
    </source>
</reference>
<dbReference type="Proteomes" id="UP001603013">
    <property type="component" value="Unassembled WGS sequence"/>
</dbReference>
<proteinExistence type="predicted"/>
<evidence type="ECO:0008006" key="3">
    <source>
        <dbReference type="Google" id="ProtNLM"/>
    </source>
</evidence>
<accession>A0ABW6YAH0</accession>
<comment type="caution">
    <text evidence="1">The sequence shown here is derived from an EMBL/GenBank/DDBJ whole genome shotgun (WGS) entry which is preliminary data.</text>
</comment>
<protein>
    <recommendedName>
        <fullName evidence="3">DUF2867 domain-containing protein</fullName>
    </recommendedName>
</protein>
<name>A0ABW6YAH0_9ACTN</name>
<dbReference type="EMBL" id="JBIBSM010000005">
    <property type="protein sequence ID" value="MFF8276684.1"/>
    <property type="molecule type" value="Genomic_DNA"/>
</dbReference>
<gene>
    <name evidence="1" type="ORF">ACF05T_11330</name>
</gene>
<keyword evidence="2" id="KW-1185">Reference proteome</keyword>
<sequence length="189" mass="21079">MSGLAGTFVPRPDFGSRHQTVIPAPVEAVWAAWQEMERAGEEGWGPLVRVLFAVRRQVGRLKGGGGEAPSSRKDLRDSFLLLAEDPPRETVRGIVGQWWSMGTADGRPDVTGPREFLAFDEPGYAKATFSMRFATDATTGGTRVVTETRVLCLDETARRAMGRYWRLVEPFSGLVRRMMLRRLRKRAVA</sequence>
<organism evidence="1 2">
    <name type="scientific">Streptomyces lateritius</name>
    <dbReference type="NCBI Taxonomy" id="67313"/>
    <lineage>
        <taxon>Bacteria</taxon>
        <taxon>Bacillati</taxon>
        <taxon>Actinomycetota</taxon>
        <taxon>Actinomycetes</taxon>
        <taxon>Kitasatosporales</taxon>
        <taxon>Streptomycetaceae</taxon>
        <taxon>Streptomyces</taxon>
    </lineage>
</organism>
<dbReference type="RefSeq" id="WP_391934129.1">
    <property type="nucleotide sequence ID" value="NZ_JBIBSM010000005.1"/>
</dbReference>
<evidence type="ECO:0000313" key="2">
    <source>
        <dbReference type="Proteomes" id="UP001603013"/>
    </source>
</evidence>
<evidence type="ECO:0000313" key="1">
    <source>
        <dbReference type="EMBL" id="MFF8276684.1"/>
    </source>
</evidence>